<organism evidence="1 2">
    <name type="scientific">Acidiferrobacter thiooxydans</name>
    <dbReference type="NCBI Taxonomy" id="163359"/>
    <lineage>
        <taxon>Bacteria</taxon>
        <taxon>Pseudomonadati</taxon>
        <taxon>Pseudomonadota</taxon>
        <taxon>Gammaproteobacteria</taxon>
        <taxon>Acidiferrobacterales</taxon>
        <taxon>Acidiferrobacteraceae</taxon>
        <taxon>Acidiferrobacter</taxon>
    </lineage>
</organism>
<proteinExistence type="predicted"/>
<dbReference type="Proteomes" id="UP000253250">
    <property type="component" value="Unassembled WGS sequence"/>
</dbReference>
<dbReference type="OrthoDB" id="7082991at2"/>
<sequence length="141" mass="15305">MAAHSGTYPAPVAGLTVSGWTVTPGSPVSGPQPPDRIVRFYVAGRVKPKLLCLVDVRYFLQGNAWVPYYRMDEHMYFTRRGDRWVPLTLMNGVPALVTATPLGFANAAGYYQGFSFAQTTGPITLTGWTVARENAGNLPAP</sequence>
<dbReference type="EMBL" id="PSYR01000001">
    <property type="protein sequence ID" value="RCN58297.1"/>
    <property type="molecule type" value="Genomic_DNA"/>
</dbReference>
<dbReference type="STRING" id="163359.A9R16_08025"/>
<accession>A0A1C2G3X6</accession>
<evidence type="ECO:0000313" key="2">
    <source>
        <dbReference type="Proteomes" id="UP000253250"/>
    </source>
</evidence>
<evidence type="ECO:0000313" key="1">
    <source>
        <dbReference type="EMBL" id="RCN58297.1"/>
    </source>
</evidence>
<comment type="caution">
    <text evidence="1">The sequence shown here is derived from an EMBL/GenBank/DDBJ whole genome shotgun (WGS) entry which is preliminary data.</text>
</comment>
<dbReference type="RefSeq" id="WP_065969015.1">
    <property type="nucleotide sequence ID" value="NZ_CP080624.1"/>
</dbReference>
<protein>
    <submittedName>
        <fullName evidence="1">Uncharacterized protein</fullName>
    </submittedName>
</protein>
<gene>
    <name evidence="1" type="ORF">C4900_00400</name>
</gene>
<name>A0A1C2G3X6_9GAMM</name>
<reference evidence="1 2" key="1">
    <citation type="submission" date="2018-02" db="EMBL/GenBank/DDBJ databases">
        <title>Insights into the biology of acidophilic members of the Acidiferrobacteraceae family derived from comparative genomic analyses.</title>
        <authorList>
            <person name="Issotta F."/>
            <person name="Thyssen C."/>
            <person name="Mena C."/>
            <person name="Moya A."/>
            <person name="Bellenberg S."/>
            <person name="Sproer C."/>
            <person name="Covarrubias P.C."/>
            <person name="Sand W."/>
            <person name="Quatrini R."/>
            <person name="Vera M."/>
        </authorList>
    </citation>
    <scope>NUCLEOTIDE SEQUENCE [LARGE SCALE GENOMIC DNA]</scope>
    <source>
        <strain evidence="2">m-1</strain>
    </source>
</reference>
<keyword evidence="2" id="KW-1185">Reference proteome</keyword>
<dbReference type="AlphaFoldDB" id="A0A1C2G3X6"/>